<proteinExistence type="predicted"/>
<gene>
    <name evidence="1" type="ORF">AF72_10825</name>
</gene>
<sequence>MLWDVLLTEVAVQLTQCEKNHQELLARRC</sequence>
<evidence type="ECO:0000313" key="1">
    <source>
        <dbReference type="EMBL" id="EWS77433.1"/>
    </source>
</evidence>
<dbReference type="Proteomes" id="UP000020406">
    <property type="component" value="Unassembled WGS sequence"/>
</dbReference>
<accession>Z9JHF3</accession>
<dbReference type="STRING" id="1444770.AF72_10825"/>
<dbReference type="PATRIC" id="fig|1444770.3.peg.2560"/>
<protein>
    <submittedName>
        <fullName evidence="1">Uncharacterized protein</fullName>
    </submittedName>
</protein>
<organism evidence="1">
    <name type="scientific">Xylella taiwanensis</name>
    <dbReference type="NCBI Taxonomy" id="1444770"/>
    <lineage>
        <taxon>Bacteria</taxon>
        <taxon>Pseudomonadati</taxon>
        <taxon>Pseudomonadota</taxon>
        <taxon>Gammaproteobacteria</taxon>
        <taxon>Lysobacterales</taxon>
        <taxon>Lysobacteraceae</taxon>
        <taxon>Xylella</taxon>
    </lineage>
</organism>
<reference evidence="1" key="1">
    <citation type="journal article" date="2014" name="Genome Announc.">
        <title>Draft Genome Sequence of Xylella fastidiosa Pear Leaf Scorch Strain in Taiwan.</title>
        <authorList>
            <person name="Su C.C."/>
            <person name="Deng W.L."/>
            <person name="Jan F.J."/>
            <person name="Chang C.J."/>
            <person name="Huang H."/>
            <person name="Chen J."/>
        </authorList>
    </citation>
    <scope>NUCLEOTIDE SEQUENCE [LARGE SCALE GENOMIC DNA]</scope>
    <source>
        <strain evidence="1">PLS229</strain>
    </source>
</reference>
<dbReference type="AlphaFoldDB" id="Z9JHF3"/>
<comment type="caution">
    <text evidence="1">The sequence shown here is derived from an EMBL/GenBank/DDBJ whole genome shotgun (WGS) entry which is preliminary data.</text>
</comment>
<dbReference type="EMBL" id="JDSQ01000020">
    <property type="protein sequence ID" value="EWS77433.1"/>
    <property type="molecule type" value="Genomic_DNA"/>
</dbReference>
<name>Z9JHF3_9GAMM</name>